<evidence type="ECO:0000313" key="1">
    <source>
        <dbReference type="EMBL" id="KOX90291.1"/>
    </source>
</evidence>
<gene>
    <name evidence="1" type="ORF">BVI061214_01481</name>
</gene>
<sequence length="258" mass="29337">MERVFLVYVDESGETGLDLANPQQPLYLLLAALVPAGPDYEALSRQLEALSQDLQKRLQLGHPAPLHAVEFYQRTGFFRKAPLPLSPEEAFVYFQRVLQTVAQVVPGWVGVYANKREMADILGDRKGRNLAEGLRRDLIQALLERLREELDRLSGYGFLLAEARYPAQDHGLWRQALAHLRATHPTPRLQGVPALVEKEHLPLAAADFPAYVLADYLKRSLGVGRRRPHMEEWFERFFGGKVALYPVGEEVLKRIKTY</sequence>
<proteinExistence type="predicted"/>
<dbReference type="RefSeq" id="WP_053767883.1">
    <property type="nucleotide sequence ID" value="NZ_LHCI01000106.1"/>
</dbReference>
<organism evidence="1 2">
    <name type="scientific">Thermus aquaticus</name>
    <dbReference type="NCBI Taxonomy" id="271"/>
    <lineage>
        <taxon>Bacteria</taxon>
        <taxon>Thermotogati</taxon>
        <taxon>Deinococcota</taxon>
        <taxon>Deinococci</taxon>
        <taxon>Thermales</taxon>
        <taxon>Thermaceae</taxon>
        <taxon>Thermus</taxon>
    </lineage>
</organism>
<name>A0A0M9AGN3_THEAQ</name>
<reference evidence="1 2" key="1">
    <citation type="submission" date="2015-07" db="EMBL/GenBank/DDBJ databases">
        <authorList>
            <person name="Noorani M."/>
        </authorList>
    </citation>
    <scope>NUCLEOTIDE SEQUENCE [LARGE SCALE GENOMIC DNA]</scope>
    <source>
        <strain evidence="2">ATCC 25104 / DSM 625 / JCM 10724 / NBRC 103206 / NCIMB 11243 / YT-1</strain>
    </source>
</reference>
<dbReference type="PATRIC" id="fig|271.14.peg.1556"/>
<dbReference type="Proteomes" id="UP000037685">
    <property type="component" value="Unassembled WGS sequence"/>
</dbReference>
<comment type="caution">
    <text evidence="1">The sequence shown here is derived from an EMBL/GenBank/DDBJ whole genome shotgun (WGS) entry which is preliminary data.</text>
</comment>
<dbReference type="AlphaFoldDB" id="A0A0M9AGN3"/>
<dbReference type="EMBL" id="LHCI01000106">
    <property type="protein sequence ID" value="KOX90291.1"/>
    <property type="molecule type" value="Genomic_DNA"/>
</dbReference>
<accession>A0A0M9AGN3</accession>
<protein>
    <recommendedName>
        <fullName evidence="3">DUF3800 domain-containing protein</fullName>
    </recommendedName>
</protein>
<dbReference type="Pfam" id="PF12686">
    <property type="entry name" value="DUF3800"/>
    <property type="match status" value="1"/>
</dbReference>
<evidence type="ECO:0000313" key="2">
    <source>
        <dbReference type="Proteomes" id="UP000037685"/>
    </source>
</evidence>
<evidence type="ECO:0008006" key="3">
    <source>
        <dbReference type="Google" id="ProtNLM"/>
    </source>
</evidence>
<dbReference type="InterPro" id="IPR024524">
    <property type="entry name" value="DUF3800"/>
</dbReference>